<evidence type="ECO:0000313" key="3">
    <source>
        <dbReference type="Proteomes" id="UP001197770"/>
    </source>
</evidence>
<accession>A0ABS8GXT3</accession>
<dbReference type="PANTHER" id="PTHR34220:SF7">
    <property type="entry name" value="SENSOR HISTIDINE KINASE YPDA"/>
    <property type="match status" value="1"/>
</dbReference>
<sequence>MRKLEKDFHTTQETVEKQERILGEFEVLKAEKQNLQNKLREQKDQFSKRLHEKEEELKKREFNLEYQRNAFEKYAGFKIVDANNSRLGAHFLKNVISHIYEDLEEIHSAQISNEKLQVEAKTLLPIKALKDIFTLLDYTVAVIQRDTVPIKEEINHIQLFIEVINYLKPNTAVDLTVNLPQPDLESLQIRPTLFFPFIENALKHGDLNRDDSKITIEAEVTSDNRLTYTVLNSCERIAAPKKETAGKSEFGLNALKNLLDTYYPKNELESRRITHNLYLSKLVIPVN</sequence>
<evidence type="ECO:0000256" key="1">
    <source>
        <dbReference type="SAM" id="Coils"/>
    </source>
</evidence>
<protein>
    <recommendedName>
        <fullName evidence="4">Histidine kinase</fullName>
    </recommendedName>
</protein>
<keyword evidence="3" id="KW-1185">Reference proteome</keyword>
<evidence type="ECO:0008006" key="4">
    <source>
        <dbReference type="Google" id="ProtNLM"/>
    </source>
</evidence>
<comment type="caution">
    <text evidence="2">The sequence shown here is derived from an EMBL/GenBank/DDBJ whole genome shotgun (WGS) entry which is preliminary data.</text>
</comment>
<name>A0ABS8GXT3_9FLAO</name>
<feature type="coiled-coil region" evidence="1">
    <location>
        <begin position="1"/>
        <end position="56"/>
    </location>
</feature>
<dbReference type="PANTHER" id="PTHR34220">
    <property type="entry name" value="SENSOR HISTIDINE KINASE YPDA"/>
    <property type="match status" value="1"/>
</dbReference>
<gene>
    <name evidence="2" type="ORF">LLW17_18500</name>
</gene>
<dbReference type="Proteomes" id="UP001197770">
    <property type="component" value="Unassembled WGS sequence"/>
</dbReference>
<reference evidence="2 3" key="1">
    <citation type="submission" date="2021-11" db="EMBL/GenBank/DDBJ databases">
        <title>Seasonal and diel survey of microbial diversity of the Tyrrhenian coast.</title>
        <authorList>
            <person name="Gattoni G."/>
            <person name="Corral P."/>
        </authorList>
    </citation>
    <scope>NUCLEOTIDE SEQUENCE [LARGE SCALE GENOMIC DNA]</scope>
    <source>
        <strain evidence="2 3">Mr9</strain>
    </source>
</reference>
<keyword evidence="1" id="KW-0175">Coiled coil</keyword>
<organism evidence="2 3">
    <name type="scientific">Leeuwenhoekiella parthenopeia</name>
    <dbReference type="NCBI Taxonomy" id="2890320"/>
    <lineage>
        <taxon>Bacteria</taxon>
        <taxon>Pseudomonadati</taxon>
        <taxon>Bacteroidota</taxon>
        <taxon>Flavobacteriia</taxon>
        <taxon>Flavobacteriales</taxon>
        <taxon>Flavobacteriaceae</taxon>
        <taxon>Leeuwenhoekiella</taxon>
    </lineage>
</organism>
<dbReference type="RefSeq" id="WP_228231776.1">
    <property type="nucleotide sequence ID" value="NZ_JAJGMW010000039.1"/>
</dbReference>
<proteinExistence type="predicted"/>
<dbReference type="EMBL" id="JAJGMW010000039">
    <property type="protein sequence ID" value="MCC4214719.1"/>
    <property type="molecule type" value="Genomic_DNA"/>
</dbReference>
<evidence type="ECO:0000313" key="2">
    <source>
        <dbReference type="EMBL" id="MCC4214719.1"/>
    </source>
</evidence>
<dbReference type="InterPro" id="IPR050640">
    <property type="entry name" value="Bact_2-comp_sensor_kinase"/>
</dbReference>